<dbReference type="Pfam" id="PF00127">
    <property type="entry name" value="Copper-bind"/>
    <property type="match status" value="1"/>
</dbReference>
<evidence type="ECO:0000256" key="4">
    <source>
        <dbReference type="ARBA" id="ARBA00022723"/>
    </source>
</evidence>
<evidence type="ECO:0000313" key="11">
    <source>
        <dbReference type="EMBL" id="CAD5939761.1"/>
    </source>
</evidence>
<dbReference type="GO" id="GO:0016020">
    <property type="term" value="C:membrane"/>
    <property type="evidence" value="ECO:0007669"/>
    <property type="project" value="UniProtKB-SubCell"/>
</dbReference>
<sequence>MNQMVSVSKRVALVLSVAFLMISTFVFGVGQASAETFTVKMGADSGMLKFDPSKVEVKPGDVVKFVNNKLPPHNVVFDKAKSPDADVAVKLSHKALLQKPGDSFEVAFTDDMPAGVYSYYCEPHRGAGMNAEIVLKK</sequence>
<keyword evidence="4 9" id="KW-0479">Metal-binding</keyword>
<dbReference type="GO" id="GO:0009055">
    <property type="term" value="F:electron transfer activity"/>
    <property type="evidence" value="ECO:0007669"/>
    <property type="project" value="InterPro"/>
</dbReference>
<dbReference type="SUPFAM" id="SSF49503">
    <property type="entry name" value="Cupredoxins"/>
    <property type="match status" value="1"/>
</dbReference>
<dbReference type="Gene3D" id="2.60.40.420">
    <property type="entry name" value="Cupredoxins - blue copper proteins"/>
    <property type="match status" value="1"/>
</dbReference>
<keyword evidence="8" id="KW-0472">Membrane</keyword>
<dbReference type="PRINTS" id="PR00157">
    <property type="entry name" value="PLASTOCYANIN"/>
</dbReference>
<dbReference type="GO" id="GO:0005507">
    <property type="term" value="F:copper ion binding"/>
    <property type="evidence" value="ECO:0007669"/>
    <property type="project" value="InterPro"/>
</dbReference>
<dbReference type="EMBL" id="LR882963">
    <property type="protein sequence ID" value="CAD5939761.1"/>
    <property type="molecule type" value="Genomic_DNA"/>
</dbReference>
<evidence type="ECO:0000256" key="2">
    <source>
        <dbReference type="ARBA" id="ARBA00005338"/>
    </source>
</evidence>
<feature type="binding site" evidence="9">
    <location>
        <position position="129"/>
    </location>
    <ligand>
        <name>Cu cation</name>
        <dbReference type="ChEBI" id="CHEBI:23378"/>
    </ligand>
</feature>
<dbReference type="EMBL" id="LO018304">
    <property type="protein sequence ID" value="CUM61234.1"/>
    <property type="molecule type" value="Genomic_DNA"/>
</dbReference>
<protein>
    <submittedName>
        <fullName evidence="12">Plastocyanin</fullName>
    </submittedName>
</protein>
<dbReference type="InterPro" id="IPR001235">
    <property type="entry name" value="Copper_blue_Plastocyanin"/>
</dbReference>
<organism evidence="12">
    <name type="scientific">Planktothrix agardhii</name>
    <name type="common">Oscillatoria agardhii</name>
    <dbReference type="NCBI Taxonomy" id="1160"/>
    <lineage>
        <taxon>Bacteria</taxon>
        <taxon>Bacillati</taxon>
        <taxon>Cyanobacteriota</taxon>
        <taxon>Cyanophyceae</taxon>
        <taxon>Oscillatoriophycideae</taxon>
        <taxon>Oscillatoriales</taxon>
        <taxon>Microcoleaceae</taxon>
        <taxon>Planktothrix</taxon>
    </lineage>
</organism>
<evidence type="ECO:0000313" key="12">
    <source>
        <dbReference type="EMBL" id="CUM61234.1"/>
    </source>
</evidence>
<evidence type="ECO:0000256" key="3">
    <source>
        <dbReference type="ARBA" id="ARBA00022448"/>
    </source>
</evidence>
<dbReference type="CDD" id="cd04219">
    <property type="entry name" value="Plastocyanin"/>
    <property type="match status" value="1"/>
</dbReference>
<proteinExistence type="inferred from homology"/>
<comment type="cofactor">
    <cofactor evidence="9">
        <name>Cu(2+)</name>
        <dbReference type="ChEBI" id="CHEBI:29036"/>
    </cofactor>
    <text evidence="9">The crystal structure with reduced Cu(1+) has also been determined.</text>
</comment>
<dbReference type="Proteomes" id="UP001153761">
    <property type="component" value="Chromosome"/>
</dbReference>
<dbReference type="AlphaFoldDB" id="A0A1J1JIH2"/>
<keyword evidence="7" id="KW-0793">Thylakoid</keyword>
<dbReference type="InterPro" id="IPR002387">
    <property type="entry name" value="Plastocyanin"/>
</dbReference>
<comment type="similarity">
    <text evidence="2">Belongs to the plastocyanin family.</text>
</comment>
<evidence type="ECO:0000259" key="10">
    <source>
        <dbReference type="Pfam" id="PF00127"/>
    </source>
</evidence>
<name>A0A1J1JIH2_PLAAG</name>
<evidence type="ECO:0000256" key="6">
    <source>
        <dbReference type="ARBA" id="ARBA00023008"/>
    </source>
</evidence>
<dbReference type="InterPro" id="IPR000923">
    <property type="entry name" value="BlueCu_1"/>
</dbReference>
<gene>
    <name evidence="12" type="primary">petE</name>
    <name evidence="11" type="ORF">PANO66_01901</name>
    <name evidence="12" type="ORF">PLAM_3268</name>
</gene>
<reference evidence="12" key="1">
    <citation type="submission" date="2015-09" db="EMBL/GenBank/DDBJ databases">
        <authorList>
            <person name="Jackson K.R."/>
            <person name="Lunt B.L."/>
            <person name="Fisher J.N.B."/>
            <person name="Gardner A.V."/>
            <person name="Bailey M.E."/>
            <person name="Deus L.M."/>
            <person name="Earl A.S."/>
            <person name="Gibby P.D."/>
            <person name="Hartmann K.A."/>
            <person name="Liu J.E."/>
            <person name="Manci A.M."/>
            <person name="Nielsen D.A."/>
            <person name="Solomon M.B."/>
            <person name="Breakwell D.P."/>
            <person name="Burnett S.H."/>
            <person name="Grose J.H."/>
        </authorList>
    </citation>
    <scope>NUCLEOTIDE SEQUENCE</scope>
    <source>
        <strain evidence="12">7805</strain>
    </source>
</reference>
<keyword evidence="6 9" id="KW-0186">Copper</keyword>
<dbReference type="PANTHER" id="PTHR34192:SF10">
    <property type="entry name" value="PLASTOCYANIN MAJOR ISOFORM, CHLOROPLASTIC-RELATED"/>
    <property type="match status" value="1"/>
</dbReference>
<keyword evidence="5" id="KW-0249">Electron transport</keyword>
<dbReference type="InterPro" id="IPR008972">
    <property type="entry name" value="Cupredoxin"/>
</dbReference>
<evidence type="ECO:0000256" key="7">
    <source>
        <dbReference type="ARBA" id="ARBA00023078"/>
    </source>
</evidence>
<dbReference type="RefSeq" id="WP_235753728.1">
    <property type="nucleotide sequence ID" value="NZ_JBIIEP010000005.1"/>
</dbReference>
<dbReference type="PRINTS" id="PR00156">
    <property type="entry name" value="COPPERBLUE"/>
</dbReference>
<evidence type="ECO:0000256" key="5">
    <source>
        <dbReference type="ARBA" id="ARBA00022982"/>
    </source>
</evidence>
<keyword evidence="3" id="KW-0813">Transport</keyword>
<accession>A0A1J1JIH2</accession>
<dbReference type="PROSITE" id="PS00196">
    <property type="entry name" value="COPPER_BLUE"/>
    <property type="match status" value="1"/>
</dbReference>
<feature type="binding site" evidence="9">
    <location>
        <position position="124"/>
    </location>
    <ligand>
        <name>Cu cation</name>
        <dbReference type="ChEBI" id="CHEBI:23378"/>
    </ligand>
</feature>
<dbReference type="PANTHER" id="PTHR34192">
    <property type="entry name" value="PLASTOCYANIN MAJOR ISOFORM, CHLOROPLASTIC-RELATED"/>
    <property type="match status" value="1"/>
</dbReference>
<dbReference type="NCBIfam" id="TIGR02656">
    <property type="entry name" value="cyanin_plasto"/>
    <property type="match status" value="1"/>
</dbReference>
<feature type="binding site" evidence="9">
    <location>
        <position position="73"/>
    </location>
    <ligand>
        <name>Cu cation</name>
        <dbReference type="ChEBI" id="CHEBI:23378"/>
    </ligand>
</feature>
<comment type="subcellular location">
    <subcellularLocation>
        <location evidence="1">Membrane</location>
        <topology evidence="1">Peripheral membrane protein</topology>
    </subcellularLocation>
</comment>
<evidence type="ECO:0000256" key="1">
    <source>
        <dbReference type="ARBA" id="ARBA00004170"/>
    </source>
</evidence>
<feature type="domain" description="Blue (type 1) copper" evidence="10">
    <location>
        <begin position="38"/>
        <end position="135"/>
    </location>
</feature>
<evidence type="ECO:0000256" key="9">
    <source>
        <dbReference type="PIRSR" id="PIRSR602387-1"/>
    </source>
</evidence>
<evidence type="ECO:0000256" key="8">
    <source>
        <dbReference type="ARBA" id="ARBA00023136"/>
    </source>
</evidence>
<feature type="binding site" evidence="9">
    <location>
        <position position="121"/>
    </location>
    <ligand>
        <name>Cu cation</name>
        <dbReference type="ChEBI" id="CHEBI:23378"/>
    </ligand>
</feature>
<dbReference type="GeneID" id="77287289"/>
<reference evidence="11" key="2">
    <citation type="submission" date="2020-09" db="EMBL/GenBank/DDBJ databases">
        <authorList>
            <person name="Blom J."/>
        </authorList>
    </citation>
    <scope>NUCLEOTIDE SEQUENCE</scope>
    <source>
        <strain evidence="11">No.66</strain>
    </source>
</reference>
<dbReference type="InterPro" id="IPR028871">
    <property type="entry name" value="BlueCu_1_BS"/>
</dbReference>